<dbReference type="EMBL" id="JACHFW010000005">
    <property type="protein sequence ID" value="MBB5264436.1"/>
    <property type="molecule type" value="Genomic_DNA"/>
</dbReference>
<proteinExistence type="predicted"/>
<dbReference type="Proteomes" id="UP000543642">
    <property type="component" value="Unassembled WGS sequence"/>
</dbReference>
<evidence type="ECO:0000313" key="2">
    <source>
        <dbReference type="Proteomes" id="UP000543642"/>
    </source>
</evidence>
<evidence type="ECO:0000313" key="1">
    <source>
        <dbReference type="EMBL" id="MBB5264436.1"/>
    </source>
</evidence>
<reference evidence="1 2" key="1">
    <citation type="submission" date="2020-08" db="EMBL/GenBank/DDBJ databases">
        <title>Genomic Encyclopedia of Type Strains, Phase IV (KMG-IV): sequencing the most valuable type-strain genomes for metagenomic binning, comparative biology and taxonomic classification.</title>
        <authorList>
            <person name="Goeker M."/>
        </authorList>
    </citation>
    <scope>NUCLEOTIDE SEQUENCE [LARGE SCALE GENOMIC DNA]</scope>
    <source>
        <strain evidence="1 2">DSM 106146</strain>
    </source>
</reference>
<name>A0A7W8H9L4_9FIRM</name>
<gene>
    <name evidence="1" type="ORF">HNP82_001563</name>
</gene>
<sequence length="36" mass="4318">MIQEQRKVTGTEDFYGGEHFSMERIDYIKRAAKRPE</sequence>
<dbReference type="AlphaFoldDB" id="A0A7W8H9L4"/>
<accession>A0A7W8H9L4</accession>
<protein>
    <submittedName>
        <fullName evidence="1">Uncharacterized protein</fullName>
    </submittedName>
</protein>
<keyword evidence="2" id="KW-1185">Reference proteome</keyword>
<organism evidence="1 2">
    <name type="scientific">Catenibacillus scindens</name>
    <dbReference type="NCBI Taxonomy" id="673271"/>
    <lineage>
        <taxon>Bacteria</taxon>
        <taxon>Bacillati</taxon>
        <taxon>Bacillota</taxon>
        <taxon>Clostridia</taxon>
        <taxon>Lachnospirales</taxon>
        <taxon>Lachnospiraceae</taxon>
        <taxon>Catenibacillus</taxon>
    </lineage>
</organism>
<comment type="caution">
    <text evidence="1">The sequence shown here is derived from an EMBL/GenBank/DDBJ whole genome shotgun (WGS) entry which is preliminary data.</text>
</comment>